<organism evidence="3 4">
    <name type="scientific">Ascaris lumbricoides</name>
    <name type="common">Giant roundworm</name>
    <dbReference type="NCBI Taxonomy" id="6252"/>
    <lineage>
        <taxon>Eukaryota</taxon>
        <taxon>Metazoa</taxon>
        <taxon>Ecdysozoa</taxon>
        <taxon>Nematoda</taxon>
        <taxon>Chromadorea</taxon>
        <taxon>Rhabditida</taxon>
        <taxon>Spirurina</taxon>
        <taxon>Ascaridomorpha</taxon>
        <taxon>Ascaridoidea</taxon>
        <taxon>Ascarididae</taxon>
        <taxon>Ascaris</taxon>
    </lineage>
</organism>
<evidence type="ECO:0000259" key="2">
    <source>
        <dbReference type="Pfam" id="PF26202"/>
    </source>
</evidence>
<dbReference type="InterPro" id="IPR051984">
    <property type="entry name" value="Alsin"/>
</dbReference>
<dbReference type="PANTHER" id="PTHR46089">
    <property type="entry name" value="ALSIN HOMOLOG"/>
    <property type="match status" value="1"/>
</dbReference>
<dbReference type="WBParaSite" id="ALUE_0000952401-mRNA-1">
    <property type="protein sequence ID" value="ALUE_0000952401-mRNA-1"/>
    <property type="gene ID" value="ALUE_0000952401"/>
</dbReference>
<evidence type="ECO:0000256" key="1">
    <source>
        <dbReference type="ARBA" id="ARBA00022737"/>
    </source>
</evidence>
<dbReference type="GO" id="GO:0031267">
    <property type="term" value="F:small GTPase binding"/>
    <property type="evidence" value="ECO:0007669"/>
    <property type="project" value="TreeGrafter"/>
</dbReference>
<keyword evidence="1" id="KW-0677">Repeat</keyword>
<dbReference type="SUPFAM" id="SSF82185">
    <property type="entry name" value="Histone H3 K4-specific methyltransferase SET7/9 N-terminal domain"/>
    <property type="match status" value="2"/>
</dbReference>
<dbReference type="Pfam" id="PF02493">
    <property type="entry name" value="MORN"/>
    <property type="match status" value="7"/>
</dbReference>
<dbReference type="Pfam" id="PF26202">
    <property type="entry name" value="HA_Alsin"/>
    <property type="match status" value="1"/>
</dbReference>
<name>A0A9J2PJN7_ASCLU</name>
<evidence type="ECO:0000313" key="3">
    <source>
        <dbReference type="Proteomes" id="UP000036681"/>
    </source>
</evidence>
<keyword evidence="3" id="KW-1185">Reference proteome</keyword>
<accession>A0A9J2PJN7</accession>
<proteinExistence type="predicted"/>
<sequence>MSKASNSQIAISEWCSRWKTAEQRLNHLGDIADGTFRYWKRPAVSNEQRQLLAEGAGGLTMSAGGRFQTRMTRNSEHCLYFSVFWRAETDVNNLKSPSRLVLWSADAGEEQCVVKNVTNVKPKSYLPRSWTSLAVFNDAVALSERREFQLYKFPLVWAEPLQRDNRHFVRIYTPEDELHVEFNEAAAKADFLQVCHEWRTFGRRYARRRHHNTSGGSGLKRRYGEYTFSSAHPSFKNCIYEGSWLCGKPHGRGHLKYPDRKEYKGHFEDGVIEGFGELTVPAEQSSTSVVNSVFFTDTSESSTSARGDVYTGCWHNGQINGLVSVKWANGSTYEGYMRDGLRHGHGVQQYTLGGEQQIYIGGWRMGMRQGFCSNYWDKCILPRTFLRNAFGLSGERYLGLWANDMRQGNGVLISIDGAYHEGTFDKDRLMYGRLLCSAPDGEFNTIYEGHFEKAGVICGKGVLQVSKHDLIEGQMNGNLISGEVRLSNAIFKKCVRASSPLTPVGQSLSDEEPSAGRWTVPSEVKWKEMFEHFLMGDLRIDASSLGQQSSYDSLVGVLDHNAIWRSLAGTMTQIRNGVNIEKFSFIFDDRLEKIPSFDAPWSNTYYAMVVDYWRAALSNKFHPLCRLVNGLIEVFTSSYNNIGTHRAVYGELVHEFNSIISRLYAVVRNTQALLSVCEDYCARSTKKQHLSLKNTNRHRDLLLRMFTIVPIPSVE</sequence>
<dbReference type="Proteomes" id="UP000036681">
    <property type="component" value="Unplaced"/>
</dbReference>
<feature type="domain" description="Alsin helical array" evidence="2">
    <location>
        <begin position="589"/>
        <end position="689"/>
    </location>
</feature>
<dbReference type="GO" id="GO:0016197">
    <property type="term" value="P:endosomal transport"/>
    <property type="evidence" value="ECO:0007669"/>
    <property type="project" value="TreeGrafter"/>
</dbReference>
<dbReference type="GO" id="GO:0005737">
    <property type="term" value="C:cytoplasm"/>
    <property type="evidence" value="ECO:0007669"/>
    <property type="project" value="TreeGrafter"/>
</dbReference>
<dbReference type="Gene3D" id="2.20.110.10">
    <property type="entry name" value="Histone H3 K4-specific methyltransferase SET7/9 N-terminal domain"/>
    <property type="match status" value="2"/>
</dbReference>
<dbReference type="SMART" id="SM00698">
    <property type="entry name" value="MORN"/>
    <property type="match status" value="7"/>
</dbReference>
<dbReference type="InterPro" id="IPR059093">
    <property type="entry name" value="HA_Alsin"/>
</dbReference>
<dbReference type="InterPro" id="IPR003409">
    <property type="entry name" value="MORN"/>
</dbReference>
<reference evidence="4" key="1">
    <citation type="submission" date="2023-03" db="UniProtKB">
        <authorList>
            <consortium name="WormBaseParasite"/>
        </authorList>
    </citation>
    <scope>IDENTIFICATION</scope>
</reference>
<protein>
    <recommendedName>
        <fullName evidence="2">Alsin helical array domain-containing protein</fullName>
    </recommendedName>
</protein>
<dbReference type="PANTHER" id="PTHR46089:SF2">
    <property type="entry name" value="ALSIN HOMOLOG"/>
    <property type="match status" value="1"/>
</dbReference>
<dbReference type="GO" id="GO:0005085">
    <property type="term" value="F:guanyl-nucleotide exchange factor activity"/>
    <property type="evidence" value="ECO:0007669"/>
    <property type="project" value="TreeGrafter"/>
</dbReference>
<evidence type="ECO:0000313" key="4">
    <source>
        <dbReference type="WBParaSite" id="ALUE_0000952401-mRNA-1"/>
    </source>
</evidence>
<dbReference type="AlphaFoldDB" id="A0A9J2PJN7"/>